<evidence type="ECO:0000256" key="6">
    <source>
        <dbReference type="ARBA" id="ARBA00022827"/>
    </source>
</evidence>
<keyword evidence="5 9" id="KW-0125">Carotenoid biosynthesis</keyword>
<name>A0A540VE51_9CHLR</name>
<dbReference type="Pfam" id="PF01593">
    <property type="entry name" value="Amino_oxidase"/>
    <property type="match status" value="1"/>
</dbReference>
<comment type="pathway">
    <text evidence="2 9">Carotenoid biosynthesis.</text>
</comment>
<keyword evidence="6" id="KW-0274">FAD</keyword>
<dbReference type="NCBIfam" id="TIGR02734">
    <property type="entry name" value="crtI_fam"/>
    <property type="match status" value="1"/>
</dbReference>
<evidence type="ECO:0000256" key="3">
    <source>
        <dbReference type="ARBA" id="ARBA00006046"/>
    </source>
</evidence>
<dbReference type="PANTHER" id="PTHR43734:SF3">
    <property type="entry name" value="B-CAROTENE KETOLASE"/>
    <property type="match status" value="1"/>
</dbReference>
<keyword evidence="4" id="KW-0285">Flavoprotein</keyword>
<dbReference type="PROSITE" id="PS00982">
    <property type="entry name" value="PHYTOENE_DH"/>
    <property type="match status" value="1"/>
</dbReference>
<feature type="domain" description="Amine oxidase" evidence="11">
    <location>
        <begin position="14"/>
        <end position="486"/>
    </location>
</feature>
<evidence type="ECO:0000256" key="8">
    <source>
        <dbReference type="ARBA" id="ARBA00031986"/>
    </source>
</evidence>
<dbReference type="InterPro" id="IPR008150">
    <property type="entry name" value="Phytoene_DH_bac_CS"/>
</dbReference>
<dbReference type="RefSeq" id="WP_141610718.1">
    <property type="nucleotide sequence ID" value="NZ_VIGC02000017.1"/>
</dbReference>
<dbReference type="PANTHER" id="PTHR43734">
    <property type="entry name" value="PHYTOENE DESATURASE"/>
    <property type="match status" value="1"/>
</dbReference>
<dbReference type="GO" id="GO:0016627">
    <property type="term" value="F:oxidoreductase activity, acting on the CH-CH group of donors"/>
    <property type="evidence" value="ECO:0007669"/>
    <property type="project" value="UniProtKB-ARBA"/>
</dbReference>
<dbReference type="InParanoid" id="A0A540VE51"/>
<dbReference type="OrthoDB" id="9814556at2"/>
<dbReference type="AlphaFoldDB" id="A0A540VE51"/>
<sequence>MTGSRTIIIGSGFGGLAAAARLAARGHQVDIFEKLDKSGGRAYTFEVGDFRFDGGPTVITAPFLFDEIFALAGRRREDYVEFLPVNPFYRIFDHEGRYFEYNDDLDFVLGQIERWNPADKEGYVRFLETTRAIFQKGFVELADKPFLTIGDMLKVAPDLIKLQSYRSVYGYVSQFIQDDFLRRCFTFHPLLIGGNPFNASSIYAMIHYLERQWGVWYARGGTGALVQALVQLIEELGGRFHFNAEVDEILVENRRATGVRLKDGRVFPADHVVSNADVPFTYMNLIHPRHRGLRNSNFRYTKLTRYSMSLVVIYFGTDRLYRDTPLHHHNIILSQRYKGLLQDIFNGKRLPEDFSLYLHMPTLTDPSMAPPGHEAFYVLAPVPHLGADIDWEQVGPAYKDAILDFLEAHYLPGLRAHLVAEHMIDPRHFRDNLNTYLGTGFSIQPILTQSAWFRPHNRSEDIGNLYFVGAGTHPGAGLPGVVSSATIVDHLITGNVEIGQPNLTHPPAPVPVEAHSGRSA</sequence>
<dbReference type="InterPro" id="IPR036188">
    <property type="entry name" value="FAD/NAD-bd_sf"/>
</dbReference>
<comment type="similarity">
    <text evidence="3 9">Belongs to the carotenoid/retinoid oxidoreductase family.</text>
</comment>
<evidence type="ECO:0000256" key="5">
    <source>
        <dbReference type="ARBA" id="ARBA00022746"/>
    </source>
</evidence>
<dbReference type="Proteomes" id="UP000317371">
    <property type="component" value="Unassembled WGS sequence"/>
</dbReference>
<comment type="caution">
    <text evidence="12">The sequence shown here is derived from an EMBL/GenBank/DDBJ whole genome shotgun (WGS) entry which is preliminary data.</text>
</comment>
<protein>
    <recommendedName>
        <fullName evidence="8">Phytoene dehydrogenase</fullName>
    </recommendedName>
</protein>
<dbReference type="InterPro" id="IPR002937">
    <property type="entry name" value="Amino_oxidase"/>
</dbReference>
<comment type="cofactor">
    <cofactor evidence="1">
        <name>FAD</name>
        <dbReference type="ChEBI" id="CHEBI:57692"/>
    </cofactor>
</comment>
<evidence type="ECO:0000256" key="4">
    <source>
        <dbReference type="ARBA" id="ARBA00022630"/>
    </source>
</evidence>
<organism evidence="12 13">
    <name type="scientific">Litorilinea aerophila</name>
    <dbReference type="NCBI Taxonomy" id="1204385"/>
    <lineage>
        <taxon>Bacteria</taxon>
        <taxon>Bacillati</taxon>
        <taxon>Chloroflexota</taxon>
        <taxon>Caldilineae</taxon>
        <taxon>Caldilineales</taxon>
        <taxon>Caldilineaceae</taxon>
        <taxon>Litorilinea</taxon>
    </lineage>
</organism>
<reference evidence="12 13" key="1">
    <citation type="submission" date="2019-06" db="EMBL/GenBank/DDBJ databases">
        <title>Genome sequence of Litorilinea aerophila BAA-2444.</title>
        <authorList>
            <person name="Maclea K.S."/>
            <person name="Maurais E.G."/>
            <person name="Iannazzi L.C."/>
        </authorList>
    </citation>
    <scope>NUCLEOTIDE SEQUENCE [LARGE SCALE GENOMIC DNA]</scope>
    <source>
        <strain evidence="12 13">ATCC BAA-2444</strain>
    </source>
</reference>
<feature type="region of interest" description="Disordered" evidence="10">
    <location>
        <begin position="500"/>
        <end position="520"/>
    </location>
</feature>
<dbReference type="Gene3D" id="3.50.50.60">
    <property type="entry name" value="FAD/NAD(P)-binding domain"/>
    <property type="match status" value="2"/>
</dbReference>
<keyword evidence="7 9" id="KW-0560">Oxidoreductase</keyword>
<gene>
    <name evidence="12" type="ORF">FKZ61_13740</name>
</gene>
<evidence type="ECO:0000313" key="13">
    <source>
        <dbReference type="Proteomes" id="UP000317371"/>
    </source>
</evidence>
<evidence type="ECO:0000256" key="1">
    <source>
        <dbReference type="ARBA" id="ARBA00001974"/>
    </source>
</evidence>
<evidence type="ECO:0000313" key="12">
    <source>
        <dbReference type="EMBL" id="TQE95041.1"/>
    </source>
</evidence>
<dbReference type="EMBL" id="VIGC01000017">
    <property type="protein sequence ID" value="TQE95041.1"/>
    <property type="molecule type" value="Genomic_DNA"/>
</dbReference>
<evidence type="ECO:0000256" key="10">
    <source>
        <dbReference type="SAM" id="MobiDB-lite"/>
    </source>
</evidence>
<dbReference type="GO" id="GO:0016117">
    <property type="term" value="P:carotenoid biosynthetic process"/>
    <property type="evidence" value="ECO:0007669"/>
    <property type="project" value="UniProtKB-KW"/>
</dbReference>
<evidence type="ECO:0000259" key="11">
    <source>
        <dbReference type="Pfam" id="PF01593"/>
    </source>
</evidence>
<proteinExistence type="inferred from homology"/>
<evidence type="ECO:0000256" key="9">
    <source>
        <dbReference type="RuleBase" id="RU362075"/>
    </source>
</evidence>
<evidence type="ECO:0000256" key="7">
    <source>
        <dbReference type="ARBA" id="ARBA00023002"/>
    </source>
</evidence>
<dbReference type="SUPFAM" id="SSF51905">
    <property type="entry name" value="FAD/NAD(P)-binding domain"/>
    <property type="match status" value="1"/>
</dbReference>
<evidence type="ECO:0000256" key="2">
    <source>
        <dbReference type="ARBA" id="ARBA00004829"/>
    </source>
</evidence>
<dbReference type="InterPro" id="IPR014105">
    <property type="entry name" value="Carotenoid/retinoid_OxRdtase"/>
</dbReference>
<accession>A0A540VE51</accession>
<keyword evidence="13" id="KW-1185">Reference proteome</keyword>